<protein>
    <submittedName>
        <fullName evidence="2">Uncharacterized protein</fullName>
    </submittedName>
</protein>
<dbReference type="KEGG" id="ssyi:EKG83_42940"/>
<name>A0A5Q0HCC1_SACSY</name>
<feature type="transmembrane region" description="Helical" evidence="1">
    <location>
        <begin position="163"/>
        <end position="180"/>
    </location>
</feature>
<feature type="transmembrane region" description="Helical" evidence="1">
    <location>
        <begin position="50"/>
        <end position="71"/>
    </location>
</feature>
<feature type="transmembrane region" description="Helical" evidence="1">
    <location>
        <begin position="234"/>
        <end position="253"/>
    </location>
</feature>
<evidence type="ECO:0000313" key="3">
    <source>
        <dbReference type="Proteomes" id="UP000325787"/>
    </source>
</evidence>
<reference evidence="3" key="1">
    <citation type="journal article" date="2021" name="Curr. Microbiol.">
        <title>Complete genome of nocamycin-producing strain Saccharothrix syringae NRRL B-16468 reveals the biosynthetic potential for secondary metabolites.</title>
        <authorList>
            <person name="Mo X."/>
            <person name="Yang S."/>
        </authorList>
    </citation>
    <scope>NUCLEOTIDE SEQUENCE [LARGE SCALE GENOMIC DNA]</scope>
    <source>
        <strain evidence="3">ATCC 51364 / DSM 43886 / JCM 6844 / KCTC 9398 / NBRC 14523 / NRRL B-16468 / INA 2240</strain>
    </source>
</reference>
<feature type="transmembrane region" description="Helical" evidence="1">
    <location>
        <begin position="129"/>
        <end position="151"/>
    </location>
</feature>
<keyword evidence="1" id="KW-0472">Membrane</keyword>
<accession>A0A5Q0HCC1</accession>
<feature type="transmembrane region" description="Helical" evidence="1">
    <location>
        <begin position="200"/>
        <end position="227"/>
    </location>
</feature>
<dbReference type="OrthoDB" id="3416461at2"/>
<gene>
    <name evidence="2" type="ORF">EKG83_42940</name>
</gene>
<evidence type="ECO:0000256" key="1">
    <source>
        <dbReference type="SAM" id="Phobius"/>
    </source>
</evidence>
<dbReference type="AlphaFoldDB" id="A0A5Q0HCC1"/>
<keyword evidence="1" id="KW-1133">Transmembrane helix</keyword>
<organism evidence="2 3">
    <name type="scientific">Saccharothrix syringae</name>
    <name type="common">Nocardiopsis syringae</name>
    <dbReference type="NCBI Taxonomy" id="103733"/>
    <lineage>
        <taxon>Bacteria</taxon>
        <taxon>Bacillati</taxon>
        <taxon>Actinomycetota</taxon>
        <taxon>Actinomycetes</taxon>
        <taxon>Pseudonocardiales</taxon>
        <taxon>Pseudonocardiaceae</taxon>
        <taxon>Saccharothrix</taxon>
    </lineage>
</organism>
<dbReference type="RefSeq" id="WP_051764904.1">
    <property type="nucleotide sequence ID" value="NZ_CP034550.1"/>
</dbReference>
<sequence>MRIVGIELRRTSALLLGGLVLLVVVWLLYWGPPAKGGTAWVRQWSSMAGWIRYMLVFAWPLAVGGGALLGLRDRRSGVEELFGSTPRPRSHRLLRTLAAVAVALGGAYLVVVAVGAVQLPAATTYFHWGWLPVVLVGVLALVAGAWLGVGLGRVVPFPLTPPVAAVAALALMVPVVGPGAEERVPWTLLGPTVPSPRDLYVRVAGSVNLGQAVWFAGVALAGVLLCVARRWWSAALPVLVAGAVAVAVLPAGADGALSPDPVAAEVVCADGLCLTRVHEGERAALAGPAREALRLLGKLPSPPVEVREVAGRAPTGAETRGAEAADVLWVHLDEVFYFGFSPLAPDLVVGALVAGAGTRRCGGLPEEAGLREDTARWVMTAWVTGGFRKPSEVSQWVPEGADERAVAAWGALRAVPVAEQAVRVQAAREAQAACSGDPLAVLVGEAA</sequence>
<dbReference type="Proteomes" id="UP000325787">
    <property type="component" value="Chromosome"/>
</dbReference>
<keyword evidence="1" id="KW-0812">Transmembrane</keyword>
<keyword evidence="3" id="KW-1185">Reference proteome</keyword>
<dbReference type="EMBL" id="CP034550">
    <property type="protein sequence ID" value="QFZ23302.1"/>
    <property type="molecule type" value="Genomic_DNA"/>
</dbReference>
<feature type="transmembrane region" description="Helical" evidence="1">
    <location>
        <begin position="12"/>
        <end position="30"/>
    </location>
</feature>
<proteinExistence type="predicted"/>
<evidence type="ECO:0000313" key="2">
    <source>
        <dbReference type="EMBL" id="QFZ23302.1"/>
    </source>
</evidence>
<feature type="transmembrane region" description="Helical" evidence="1">
    <location>
        <begin position="92"/>
        <end position="117"/>
    </location>
</feature>